<dbReference type="InterPro" id="IPR017243">
    <property type="entry name" value="Bloc1s5"/>
</dbReference>
<dbReference type="Proteomes" id="UP000694941">
    <property type="component" value="Unplaced"/>
</dbReference>
<dbReference type="RefSeq" id="XP_013775668.1">
    <property type="nucleotide sequence ID" value="XM_013920214.2"/>
</dbReference>
<dbReference type="GeneID" id="106460505"/>
<evidence type="ECO:0000256" key="2">
    <source>
        <dbReference type="ARBA" id="ARBA00019580"/>
    </source>
</evidence>
<comment type="similarity">
    <text evidence="1">Belongs to the BLOC1S5 family.</text>
</comment>
<evidence type="ECO:0000313" key="3">
    <source>
        <dbReference type="Proteomes" id="UP000694941"/>
    </source>
</evidence>
<accession>A0ABM1B6A0</accession>
<protein>
    <recommendedName>
        <fullName evidence="2">Biogenesis of lysosome-related organelles complex 1 subunit 5</fullName>
    </recommendedName>
</protein>
<dbReference type="PANTHER" id="PTHR31784:SF2">
    <property type="entry name" value="BIOGENESIS OF LYSOSOME-RELATED ORGANELLES COMPLEX 1 SUBUNIT 5"/>
    <property type="match status" value="1"/>
</dbReference>
<evidence type="ECO:0000256" key="1">
    <source>
        <dbReference type="ARBA" id="ARBA00010754"/>
    </source>
</evidence>
<gene>
    <name evidence="4" type="primary">LOC106460505</name>
</gene>
<proteinExistence type="inferred from homology"/>
<reference evidence="4" key="1">
    <citation type="submission" date="2025-08" db="UniProtKB">
        <authorList>
            <consortium name="RefSeq"/>
        </authorList>
    </citation>
    <scope>IDENTIFICATION</scope>
    <source>
        <tissue evidence="4">Muscle</tissue>
    </source>
</reference>
<sequence>MCTGSVSTIGERMLTIMSNLLLQNTYIGEIYARLFDHRPFVQGEINFFLKEFEEKRNDREIEQLFEILENVTEIRETQLDKAQRQGDTNLCNLTGNLEVALRMCSKIVEREEETSDREELLTYWREKRRKEWEAFLKDIQDKNNQVDHAFVEKENELRKYYRELEEKMHISSQHVAPLS</sequence>
<dbReference type="PANTHER" id="PTHR31784">
    <property type="entry name" value="BIOGENESIS OF LYSOSOME-RELATED ORGANELLES COMPLEX 1 SUBUNIT 5"/>
    <property type="match status" value="1"/>
</dbReference>
<dbReference type="Pfam" id="PF14942">
    <property type="entry name" value="Muted"/>
    <property type="match status" value="1"/>
</dbReference>
<name>A0ABM1B6A0_LIMPO</name>
<evidence type="ECO:0000313" key="4">
    <source>
        <dbReference type="RefSeq" id="XP_013775668.1"/>
    </source>
</evidence>
<keyword evidence="3" id="KW-1185">Reference proteome</keyword>
<organism evidence="3 4">
    <name type="scientific">Limulus polyphemus</name>
    <name type="common">Atlantic horseshoe crab</name>
    <dbReference type="NCBI Taxonomy" id="6850"/>
    <lineage>
        <taxon>Eukaryota</taxon>
        <taxon>Metazoa</taxon>
        <taxon>Ecdysozoa</taxon>
        <taxon>Arthropoda</taxon>
        <taxon>Chelicerata</taxon>
        <taxon>Merostomata</taxon>
        <taxon>Xiphosura</taxon>
        <taxon>Limulidae</taxon>
        <taxon>Limulus</taxon>
    </lineage>
</organism>